<keyword evidence="6 8" id="KW-0067">ATP-binding</keyword>
<evidence type="ECO:0000256" key="6">
    <source>
        <dbReference type="ARBA" id="ARBA00022840"/>
    </source>
</evidence>
<feature type="domain" description="Helicase ATP-binding" evidence="10">
    <location>
        <begin position="156"/>
        <end position="345"/>
    </location>
</feature>
<accession>A0A1V9XJ65</accession>
<dbReference type="Gene3D" id="4.10.60.10">
    <property type="entry name" value="Zinc finger, CCHC-type"/>
    <property type="match status" value="1"/>
</dbReference>
<evidence type="ECO:0000256" key="8">
    <source>
        <dbReference type="RuleBase" id="RU000492"/>
    </source>
</evidence>
<feature type="domain" description="CCHC-type" evidence="9">
    <location>
        <begin position="26"/>
        <end position="39"/>
    </location>
</feature>
<keyword evidence="3 8" id="KW-0547">Nucleotide-binding</keyword>
<dbReference type="InterPro" id="IPR000629">
    <property type="entry name" value="RNA-helicase_DEAD-box_CS"/>
</dbReference>
<dbReference type="PROSITE" id="PS51194">
    <property type="entry name" value="HELICASE_CTER"/>
    <property type="match status" value="1"/>
</dbReference>
<dbReference type="Pfam" id="PF00270">
    <property type="entry name" value="DEAD"/>
    <property type="match status" value="1"/>
</dbReference>
<keyword evidence="7" id="KW-0479">Metal-binding</keyword>
<dbReference type="GO" id="GO:0016787">
    <property type="term" value="F:hydrolase activity"/>
    <property type="evidence" value="ECO:0007669"/>
    <property type="project" value="UniProtKB-KW"/>
</dbReference>
<dbReference type="InterPro" id="IPR036875">
    <property type="entry name" value="Znf_CCHC_sf"/>
</dbReference>
<dbReference type="EMBL" id="MNPL01009878">
    <property type="protein sequence ID" value="OQR73481.1"/>
    <property type="molecule type" value="Genomic_DNA"/>
</dbReference>
<evidence type="ECO:0000256" key="1">
    <source>
        <dbReference type="ARBA" id="ARBA00010132"/>
    </source>
</evidence>
<keyword evidence="7" id="KW-0863">Zinc-finger</keyword>
<evidence type="ECO:0000259" key="11">
    <source>
        <dbReference type="PROSITE" id="PS51194"/>
    </source>
</evidence>
<dbReference type="GO" id="GO:0008270">
    <property type="term" value="F:zinc ion binding"/>
    <property type="evidence" value="ECO:0007669"/>
    <property type="project" value="UniProtKB-KW"/>
</dbReference>
<dbReference type="InterPro" id="IPR027417">
    <property type="entry name" value="P-loop_NTPase"/>
</dbReference>
<organism evidence="12 13">
    <name type="scientific">Tropilaelaps mercedesae</name>
    <dbReference type="NCBI Taxonomy" id="418985"/>
    <lineage>
        <taxon>Eukaryota</taxon>
        <taxon>Metazoa</taxon>
        <taxon>Ecdysozoa</taxon>
        <taxon>Arthropoda</taxon>
        <taxon>Chelicerata</taxon>
        <taxon>Arachnida</taxon>
        <taxon>Acari</taxon>
        <taxon>Parasitiformes</taxon>
        <taxon>Mesostigmata</taxon>
        <taxon>Gamasina</taxon>
        <taxon>Dermanyssoidea</taxon>
        <taxon>Laelapidae</taxon>
        <taxon>Tropilaelaps</taxon>
    </lineage>
</organism>
<dbReference type="SUPFAM" id="SSF57756">
    <property type="entry name" value="Retrovirus zinc finger-like domains"/>
    <property type="match status" value="1"/>
</dbReference>
<dbReference type="Pfam" id="PF00098">
    <property type="entry name" value="zf-CCHC"/>
    <property type="match status" value="2"/>
</dbReference>
<dbReference type="InParanoid" id="A0A1V9XJ65"/>
<gene>
    <name evidence="12" type="ORF">BIW11_09701</name>
</gene>
<evidence type="ECO:0000256" key="2">
    <source>
        <dbReference type="ARBA" id="ARBA00012552"/>
    </source>
</evidence>
<dbReference type="CDD" id="cd18787">
    <property type="entry name" value="SF2_C_DEAD"/>
    <property type="match status" value="1"/>
</dbReference>
<evidence type="ECO:0000259" key="10">
    <source>
        <dbReference type="PROSITE" id="PS51192"/>
    </source>
</evidence>
<dbReference type="PROSITE" id="PS00039">
    <property type="entry name" value="DEAD_ATP_HELICASE"/>
    <property type="match status" value="1"/>
</dbReference>
<dbReference type="SMART" id="SM00343">
    <property type="entry name" value="ZnF_C2HC"/>
    <property type="match status" value="3"/>
</dbReference>
<name>A0A1V9XJ65_9ACAR</name>
<feature type="domain" description="Helicase C-terminal" evidence="11">
    <location>
        <begin position="372"/>
        <end position="531"/>
    </location>
</feature>
<dbReference type="PROSITE" id="PS50158">
    <property type="entry name" value="ZF_CCHC"/>
    <property type="match status" value="2"/>
</dbReference>
<evidence type="ECO:0000259" key="9">
    <source>
        <dbReference type="PROSITE" id="PS50158"/>
    </source>
</evidence>
<reference evidence="12 13" key="1">
    <citation type="journal article" date="2017" name="Gigascience">
        <title>Draft genome of the honey bee ectoparasitic mite, Tropilaelaps mercedesae, is shaped by the parasitic life history.</title>
        <authorList>
            <person name="Dong X."/>
            <person name="Armstrong S.D."/>
            <person name="Xia D."/>
            <person name="Makepeace B.L."/>
            <person name="Darby A.C."/>
            <person name="Kadowaki T."/>
        </authorList>
    </citation>
    <scope>NUCLEOTIDE SEQUENCE [LARGE SCALE GENOMIC DNA]</scope>
    <source>
        <strain evidence="12">Wuxi-XJTLU</strain>
    </source>
</reference>
<dbReference type="SUPFAM" id="SSF52540">
    <property type="entry name" value="P-loop containing nucleoside triphosphate hydrolases"/>
    <property type="match status" value="1"/>
</dbReference>
<dbReference type="STRING" id="418985.A0A1V9XJ65"/>
<sequence>MVCRKCSESGHTARYCPNSQANSQNCFNCGQPGHVKSECFHVKERRPLVCRNCQQLGHKSVNCKNEPSRRMGKDGKPPRKPMMYVPAEDSISEMVPQLSYVNGNIETFDKDSVMVSDMTSTAPLVDFSDAIKYPSLLSKIPSLGYLIPTPIQRYCIPVIMAGYDLIACSKTGSGKSAAFILPILESLMNDATTPELQSISGKSTQEPLVIVISPTRELCRQLSNHFQVFSDEKSRRLGVATAYGGTHVQSNRNDIRRGTHILCAVPGRLKQFVEDKTVSFKRLRYFVLDEADRMLDQGFGEAIEFFNSHESMPSCDERQTLMFSATFPPRVEQLATSMMCSHRIIKVVIGTLGGVNSDVAQTFIETANFSEKREQLLNILESYPSVRRSTDINPSIRDRIIIFVSRKNMVDTVALYLNLNGFDATTIHGDRDQEQREEALRTVKLGRYPILVATAVAARGLDIKGVKLVINFDLPRDIDDYVHRVGRTGRVGQPGKAIAFYTSADAMLAPNLVDALEECGQPVPDFVSNAAANKDQDSRIIVEEKDDEGVWSTEETYWNA</sequence>
<keyword evidence="13" id="KW-1185">Reference proteome</keyword>
<dbReference type="OrthoDB" id="196131at2759"/>
<dbReference type="InterPro" id="IPR001878">
    <property type="entry name" value="Znf_CCHC"/>
</dbReference>
<dbReference type="GO" id="GO:0003676">
    <property type="term" value="F:nucleic acid binding"/>
    <property type="evidence" value="ECO:0007669"/>
    <property type="project" value="InterPro"/>
</dbReference>
<evidence type="ECO:0000256" key="5">
    <source>
        <dbReference type="ARBA" id="ARBA00022806"/>
    </source>
</evidence>
<dbReference type="SMART" id="SM00490">
    <property type="entry name" value="HELICc"/>
    <property type="match status" value="1"/>
</dbReference>
<keyword evidence="7" id="KW-0862">Zinc</keyword>
<feature type="domain" description="CCHC-type" evidence="9">
    <location>
        <begin position="3"/>
        <end position="18"/>
    </location>
</feature>
<dbReference type="AlphaFoldDB" id="A0A1V9XJ65"/>
<dbReference type="EC" id="3.6.4.13" evidence="2"/>
<dbReference type="InterPro" id="IPR001650">
    <property type="entry name" value="Helicase_C-like"/>
</dbReference>
<keyword evidence="4 8" id="KW-0378">Hydrolase</keyword>
<evidence type="ECO:0000313" key="13">
    <source>
        <dbReference type="Proteomes" id="UP000192247"/>
    </source>
</evidence>
<evidence type="ECO:0000256" key="7">
    <source>
        <dbReference type="PROSITE-ProRule" id="PRU00047"/>
    </source>
</evidence>
<evidence type="ECO:0000313" key="12">
    <source>
        <dbReference type="EMBL" id="OQR73481.1"/>
    </source>
</evidence>
<dbReference type="InterPro" id="IPR014001">
    <property type="entry name" value="Helicase_ATP-bd"/>
</dbReference>
<proteinExistence type="inferred from homology"/>
<dbReference type="Gene3D" id="3.40.50.300">
    <property type="entry name" value="P-loop containing nucleotide triphosphate hydrolases"/>
    <property type="match status" value="2"/>
</dbReference>
<comment type="similarity">
    <text evidence="1">Belongs to the DEAD box helicase family. DDX4/VASA subfamily.</text>
</comment>
<dbReference type="PROSITE" id="PS51192">
    <property type="entry name" value="HELICASE_ATP_BIND_1"/>
    <property type="match status" value="1"/>
</dbReference>
<dbReference type="PANTHER" id="PTHR47958">
    <property type="entry name" value="ATP-DEPENDENT RNA HELICASE DBP3"/>
    <property type="match status" value="1"/>
</dbReference>
<protein>
    <recommendedName>
        <fullName evidence="2">RNA helicase</fullName>
        <ecNumber evidence="2">3.6.4.13</ecNumber>
    </recommendedName>
</protein>
<evidence type="ECO:0000256" key="4">
    <source>
        <dbReference type="ARBA" id="ARBA00022801"/>
    </source>
</evidence>
<dbReference type="InterPro" id="IPR011545">
    <property type="entry name" value="DEAD/DEAH_box_helicase_dom"/>
</dbReference>
<keyword evidence="5 8" id="KW-0347">Helicase</keyword>
<dbReference type="SMART" id="SM00487">
    <property type="entry name" value="DEXDc"/>
    <property type="match status" value="1"/>
</dbReference>
<dbReference type="Pfam" id="PF00271">
    <property type="entry name" value="Helicase_C"/>
    <property type="match status" value="1"/>
</dbReference>
<dbReference type="Proteomes" id="UP000192247">
    <property type="component" value="Unassembled WGS sequence"/>
</dbReference>
<evidence type="ECO:0000256" key="3">
    <source>
        <dbReference type="ARBA" id="ARBA00022741"/>
    </source>
</evidence>
<dbReference type="FunFam" id="3.40.50.300:FF:000008">
    <property type="entry name" value="ATP-dependent RNA helicase RhlB"/>
    <property type="match status" value="1"/>
</dbReference>
<dbReference type="GO" id="GO:0005524">
    <property type="term" value="F:ATP binding"/>
    <property type="evidence" value="ECO:0007669"/>
    <property type="project" value="UniProtKB-KW"/>
</dbReference>
<dbReference type="GO" id="GO:0003724">
    <property type="term" value="F:RNA helicase activity"/>
    <property type="evidence" value="ECO:0007669"/>
    <property type="project" value="UniProtKB-EC"/>
</dbReference>
<comment type="caution">
    <text evidence="12">The sequence shown here is derived from an EMBL/GenBank/DDBJ whole genome shotgun (WGS) entry which is preliminary data.</text>
</comment>